<feature type="transmembrane region" description="Helical" evidence="1">
    <location>
        <begin position="220"/>
        <end position="238"/>
    </location>
</feature>
<dbReference type="KEGG" id="lpav:PLANPX_1341"/>
<keyword evidence="1" id="KW-0812">Transmembrane</keyword>
<sequence length="320" mass="34925">MELLGQTIDARPFPATSTWIFGVVAVIMLAAAAATGNVNIGIGAIFPATFAVVEWLHRPRRQLFVVDARGLASLERTEVIPFDSIHELTVNGVAWRPEISPKLAAPIVVHHAGGMFQIAPRLSVPPAQLYNLLLEKMPSADVRECHPLLATFHAENFEKFGAAKVTLIHGRRKFHRTSRWRWLYSGAISMVVAGTAWLLLSNSLGEGVLLEDEREGWEAFGGMMALFGLLFSLIIFAARSTNSKLKKLAPDACMVIAPAGMAMKQGDLKGAMRWEEVRSVEFVAGGSSIGVNVPGAKLLILDVYDRSLDEIAMLIRRNAS</sequence>
<evidence type="ECO:0000313" key="3">
    <source>
        <dbReference type="Proteomes" id="UP000326837"/>
    </source>
</evidence>
<feature type="transmembrane region" description="Helical" evidence="1">
    <location>
        <begin position="182"/>
        <end position="200"/>
    </location>
</feature>
<evidence type="ECO:0000313" key="2">
    <source>
        <dbReference type="EMBL" id="BBO31729.1"/>
    </source>
</evidence>
<keyword evidence="1" id="KW-1133">Transmembrane helix</keyword>
<proteinExistence type="predicted"/>
<dbReference type="Proteomes" id="UP000326837">
    <property type="component" value="Chromosome"/>
</dbReference>
<gene>
    <name evidence="2" type="ORF">PLANPX_1341</name>
</gene>
<accession>A0A5K7XFH2</accession>
<name>A0A5K7XFH2_9BACT</name>
<dbReference type="EMBL" id="AP021861">
    <property type="protein sequence ID" value="BBO31729.1"/>
    <property type="molecule type" value="Genomic_DNA"/>
</dbReference>
<keyword evidence="3" id="KW-1185">Reference proteome</keyword>
<evidence type="ECO:0000256" key="1">
    <source>
        <dbReference type="SAM" id="Phobius"/>
    </source>
</evidence>
<keyword evidence="1" id="KW-0472">Membrane</keyword>
<organism evidence="2 3">
    <name type="scientific">Lacipirellula parvula</name>
    <dbReference type="NCBI Taxonomy" id="2650471"/>
    <lineage>
        <taxon>Bacteria</taxon>
        <taxon>Pseudomonadati</taxon>
        <taxon>Planctomycetota</taxon>
        <taxon>Planctomycetia</taxon>
        <taxon>Pirellulales</taxon>
        <taxon>Lacipirellulaceae</taxon>
        <taxon>Lacipirellula</taxon>
    </lineage>
</organism>
<reference evidence="3" key="1">
    <citation type="submission" date="2019-10" db="EMBL/GenBank/DDBJ databases">
        <title>Lacipirellula parvula gen. nov., sp. nov., representing a lineage of planctomycetes widespread in freshwater anoxic habitats, and description of the family Lacipirellulaceae.</title>
        <authorList>
            <person name="Dedysh S.N."/>
            <person name="Kulichevskaya I.S."/>
            <person name="Beletsky A.V."/>
            <person name="Rakitin A.L."/>
            <person name="Mardanov A.V."/>
            <person name="Ivanova A.A."/>
            <person name="Saltykova V.X."/>
            <person name="Rijpstra W.I.C."/>
            <person name="Sinninghe Damste J.S."/>
            <person name="Ravin N.V."/>
        </authorList>
    </citation>
    <scope>NUCLEOTIDE SEQUENCE [LARGE SCALE GENOMIC DNA]</scope>
    <source>
        <strain evidence="3">PX69</strain>
    </source>
</reference>
<dbReference type="AlphaFoldDB" id="A0A5K7XFH2"/>
<feature type="transmembrane region" description="Helical" evidence="1">
    <location>
        <begin position="20"/>
        <end position="53"/>
    </location>
</feature>
<dbReference type="RefSeq" id="WP_152097817.1">
    <property type="nucleotide sequence ID" value="NZ_AP021861.1"/>
</dbReference>
<protein>
    <submittedName>
        <fullName evidence="2">Uncharacterized protein</fullName>
    </submittedName>
</protein>